<dbReference type="Proteomes" id="UP000887159">
    <property type="component" value="Unassembled WGS sequence"/>
</dbReference>
<dbReference type="AlphaFoldDB" id="A0A8X6VZU3"/>
<evidence type="ECO:0000313" key="1">
    <source>
        <dbReference type="EMBL" id="GFY25580.1"/>
    </source>
</evidence>
<comment type="caution">
    <text evidence="1">The sequence shown here is derived from an EMBL/GenBank/DDBJ whole genome shotgun (WGS) entry which is preliminary data.</text>
</comment>
<dbReference type="EMBL" id="BMAU01021371">
    <property type="protein sequence ID" value="GFY25580.1"/>
    <property type="molecule type" value="Genomic_DNA"/>
</dbReference>
<accession>A0A8X6VZU3</accession>
<gene>
    <name evidence="1" type="ORF">TNCV_2487001</name>
</gene>
<reference evidence="1" key="1">
    <citation type="submission" date="2020-08" db="EMBL/GenBank/DDBJ databases">
        <title>Multicomponent nature underlies the extraordinary mechanical properties of spider dragline silk.</title>
        <authorList>
            <person name="Kono N."/>
            <person name="Nakamura H."/>
            <person name="Mori M."/>
            <person name="Yoshida Y."/>
            <person name="Ohtoshi R."/>
            <person name="Malay A.D."/>
            <person name="Moran D.A.P."/>
            <person name="Tomita M."/>
            <person name="Numata K."/>
            <person name="Arakawa K."/>
        </authorList>
    </citation>
    <scope>NUCLEOTIDE SEQUENCE</scope>
</reference>
<proteinExistence type="predicted"/>
<sequence length="81" mass="9086">MSPSSEWHSSPLAQVDGFSLCRKSAASMSYDYADCKRSLQYLFGLGALAKIKFLSKISHRQSLRTSLPLWRKESIKITCGD</sequence>
<protein>
    <submittedName>
        <fullName evidence="1">Uncharacterized protein</fullName>
    </submittedName>
</protein>
<keyword evidence="2" id="KW-1185">Reference proteome</keyword>
<organism evidence="1 2">
    <name type="scientific">Trichonephila clavipes</name>
    <name type="common">Golden silk orbweaver</name>
    <name type="synonym">Nephila clavipes</name>
    <dbReference type="NCBI Taxonomy" id="2585209"/>
    <lineage>
        <taxon>Eukaryota</taxon>
        <taxon>Metazoa</taxon>
        <taxon>Ecdysozoa</taxon>
        <taxon>Arthropoda</taxon>
        <taxon>Chelicerata</taxon>
        <taxon>Arachnida</taxon>
        <taxon>Araneae</taxon>
        <taxon>Araneomorphae</taxon>
        <taxon>Entelegynae</taxon>
        <taxon>Araneoidea</taxon>
        <taxon>Nephilidae</taxon>
        <taxon>Trichonephila</taxon>
    </lineage>
</organism>
<name>A0A8X6VZU3_TRICX</name>
<evidence type="ECO:0000313" key="2">
    <source>
        <dbReference type="Proteomes" id="UP000887159"/>
    </source>
</evidence>